<protein>
    <submittedName>
        <fullName evidence="5">Uncharacterized protein LOC106059445 isoform X1</fullName>
    </submittedName>
</protein>
<keyword evidence="2" id="KW-0802">TPR repeat</keyword>
<proteinExistence type="inferred from homology"/>
<comment type="similarity">
    <text evidence="3">Belongs to the IFIT family.</text>
</comment>
<accession>A0A9W2ZR48</accession>
<dbReference type="GO" id="GO:0005829">
    <property type="term" value="C:cytosol"/>
    <property type="evidence" value="ECO:0007669"/>
    <property type="project" value="TreeGrafter"/>
</dbReference>
<reference evidence="5" key="1">
    <citation type="submission" date="2025-08" db="UniProtKB">
        <authorList>
            <consortium name="RefSeq"/>
        </authorList>
    </citation>
    <scope>IDENTIFICATION</scope>
</reference>
<evidence type="ECO:0000256" key="2">
    <source>
        <dbReference type="ARBA" id="ARBA00022803"/>
    </source>
</evidence>
<evidence type="ECO:0000256" key="1">
    <source>
        <dbReference type="ARBA" id="ARBA00022737"/>
    </source>
</evidence>
<keyword evidence="4" id="KW-1185">Reference proteome</keyword>
<name>A0A9W2ZR48_BIOGL</name>
<dbReference type="PANTHER" id="PTHR10271:SF0">
    <property type="entry name" value="INTERFERON-INDUCED PROTEIN WITH TETRATRICOPEPTIDE REPEATS 5"/>
    <property type="match status" value="1"/>
</dbReference>
<dbReference type="OMA" id="FANETMN"/>
<dbReference type="Proteomes" id="UP001165740">
    <property type="component" value="Chromosome 2"/>
</dbReference>
<dbReference type="SUPFAM" id="SSF48452">
    <property type="entry name" value="TPR-like"/>
    <property type="match status" value="1"/>
</dbReference>
<dbReference type="GeneID" id="106059445"/>
<evidence type="ECO:0000313" key="4">
    <source>
        <dbReference type="Proteomes" id="UP001165740"/>
    </source>
</evidence>
<gene>
    <name evidence="5" type="primary">LOC106059445</name>
</gene>
<sequence>MAQERILVEGFPCNFNLITGNKVSQQRFKYVKTNVTKDLELSDSSLEEHIRDLNLLTWVLFNLNEKNEAMEKNTDALALTKRKNIAALGNLVHISRLQGYTLESKRYLEELLVLKEEPDFEQLRLVALSEQAYSYSRLGGLENYKLCRQCFLESTLRCPDNYLWKYGLALTSKRLTNCNIQCYSDQQFKADELVSECVILFFEIGEKADRRLRGLAFGQLVNLRQNFFMQKYDKLFKFYNLQNLCNKALEFGGSDPTVLTQCGKSLKSINIDRAIQSLRKSLDLRENNIAYHHLGLSLLRKSTLIAEGKYHLKRPGQEKNYNGKSAGNVRKYGFNSKQLNSATDTRYNKFKLYTTNPFKELNIEDELVKEAIECFKKAIEISHEENVPAKQTLADVYFSTGQFEHALALYNQIIDQTEGKFLLCLISAHHGAGQCLQKLSEAPGEMSIETRQHFLKAVSFAVDVASKNAAFANSEIMIWESLRQLLEDNETTSVPKERIHRNSKLFELVKNKDIAVLIRSMLDQGPDVDDVEMFRRKIITFLTVEDYEGALAFLNLVSLNSDLVNNPAWSSLEITELKSRTYLMASWARLVNQSSDFRRVFQQEFLLIFGQCEGMVSEEEDEVDVMETLAHDVLLMTESRSGDISEEKTNLTNNLYHMLKNVFGLSVVMKTTDFANETMNPVIENCCLIVMIVGPNDSKNFEQMLETIKVPIRAETVVISLKQNRDYPKVLKRKRMLDLKISPWKDTRLLTNASEEENTGLCSKWIIQKLFDGNPETLMRLFYFLVGEDFEKRMNST</sequence>
<organism evidence="4 5">
    <name type="scientific">Biomphalaria glabrata</name>
    <name type="common">Bloodfluke planorb</name>
    <name type="synonym">Freshwater snail</name>
    <dbReference type="NCBI Taxonomy" id="6526"/>
    <lineage>
        <taxon>Eukaryota</taxon>
        <taxon>Metazoa</taxon>
        <taxon>Spiralia</taxon>
        <taxon>Lophotrochozoa</taxon>
        <taxon>Mollusca</taxon>
        <taxon>Gastropoda</taxon>
        <taxon>Heterobranchia</taxon>
        <taxon>Euthyneura</taxon>
        <taxon>Panpulmonata</taxon>
        <taxon>Hygrophila</taxon>
        <taxon>Lymnaeoidea</taxon>
        <taxon>Planorbidae</taxon>
        <taxon>Biomphalaria</taxon>
    </lineage>
</organism>
<dbReference type="InterPro" id="IPR011990">
    <property type="entry name" value="TPR-like_helical_dom_sf"/>
</dbReference>
<keyword evidence="1" id="KW-0677">Repeat</keyword>
<dbReference type="AlphaFoldDB" id="A0A9W2ZR48"/>
<evidence type="ECO:0000313" key="5">
    <source>
        <dbReference type="RefSeq" id="XP_055877449.1"/>
    </source>
</evidence>
<dbReference type="PANTHER" id="PTHR10271">
    <property type="entry name" value="INTERFERON-INDUCED PROTEIN WITH TETRATRICOPEPTIDE REPEATS"/>
    <property type="match status" value="1"/>
</dbReference>
<dbReference type="OrthoDB" id="6162829at2759"/>
<evidence type="ECO:0000256" key="3">
    <source>
        <dbReference type="ARBA" id="ARBA00038336"/>
    </source>
</evidence>
<dbReference type="GO" id="GO:0051607">
    <property type="term" value="P:defense response to virus"/>
    <property type="evidence" value="ECO:0007669"/>
    <property type="project" value="TreeGrafter"/>
</dbReference>
<dbReference type="Gene3D" id="1.25.40.10">
    <property type="entry name" value="Tetratricopeptide repeat domain"/>
    <property type="match status" value="1"/>
</dbReference>
<dbReference type="RefSeq" id="XP_055877449.1">
    <property type="nucleotide sequence ID" value="XM_056021474.1"/>
</dbReference>